<keyword evidence="2 4" id="KW-0012">Acyltransferase</keyword>
<evidence type="ECO:0000256" key="4">
    <source>
        <dbReference type="PIRNR" id="PIRNR000446"/>
    </source>
</evidence>
<dbReference type="InterPro" id="IPR001227">
    <property type="entry name" value="Ac_transferase_dom_sf"/>
</dbReference>
<dbReference type="InterPro" id="IPR014043">
    <property type="entry name" value="Acyl_transferase_dom"/>
</dbReference>
<evidence type="ECO:0000256" key="2">
    <source>
        <dbReference type="ARBA" id="ARBA00023315"/>
    </source>
</evidence>
<dbReference type="GO" id="GO:0004314">
    <property type="term" value="F:[acyl-carrier-protein] S-malonyltransferase activity"/>
    <property type="evidence" value="ECO:0007669"/>
    <property type="project" value="UniProtKB-EC"/>
</dbReference>
<dbReference type="InterPro" id="IPR016036">
    <property type="entry name" value="Malonyl_transacylase_ACP-bd"/>
</dbReference>
<evidence type="ECO:0000313" key="6">
    <source>
        <dbReference type="EMBL" id="MFC4735567.1"/>
    </source>
</evidence>
<evidence type="ECO:0000313" key="7">
    <source>
        <dbReference type="Proteomes" id="UP001595896"/>
    </source>
</evidence>
<dbReference type="Proteomes" id="UP001595896">
    <property type="component" value="Unassembled WGS sequence"/>
</dbReference>
<organism evidence="6 7">
    <name type="scientific">Bacillus daqingensis</name>
    <dbReference type="NCBI Taxonomy" id="872396"/>
    <lineage>
        <taxon>Bacteria</taxon>
        <taxon>Bacillati</taxon>
        <taxon>Bacillota</taxon>
        <taxon>Bacilli</taxon>
        <taxon>Bacillales</taxon>
        <taxon>Bacillaceae</taxon>
        <taxon>Bacillus</taxon>
    </lineage>
</organism>
<evidence type="ECO:0000256" key="1">
    <source>
        <dbReference type="ARBA" id="ARBA00022679"/>
    </source>
</evidence>
<dbReference type="InterPro" id="IPR004410">
    <property type="entry name" value="Malonyl_CoA-ACP_transAc_FabD"/>
</dbReference>
<evidence type="ECO:0000259" key="5">
    <source>
        <dbReference type="SMART" id="SM00827"/>
    </source>
</evidence>
<keyword evidence="7" id="KW-1185">Reference proteome</keyword>
<dbReference type="NCBIfam" id="TIGR00128">
    <property type="entry name" value="fabD"/>
    <property type="match status" value="1"/>
</dbReference>
<dbReference type="RefSeq" id="WP_377908191.1">
    <property type="nucleotide sequence ID" value="NZ_JBHSGK010000003.1"/>
</dbReference>
<evidence type="ECO:0000256" key="3">
    <source>
        <dbReference type="ARBA" id="ARBA00048462"/>
    </source>
</evidence>
<accession>A0ABV9NQA6</accession>
<dbReference type="PIRSF" id="PIRSF000446">
    <property type="entry name" value="Mct"/>
    <property type="match status" value="1"/>
</dbReference>
<dbReference type="SMART" id="SM00827">
    <property type="entry name" value="PKS_AT"/>
    <property type="match status" value="1"/>
</dbReference>
<dbReference type="EC" id="2.3.1.39" evidence="4"/>
<reference evidence="7" key="1">
    <citation type="journal article" date="2019" name="Int. J. Syst. Evol. Microbiol.">
        <title>The Global Catalogue of Microorganisms (GCM) 10K type strain sequencing project: providing services to taxonomists for standard genome sequencing and annotation.</title>
        <authorList>
            <consortium name="The Broad Institute Genomics Platform"/>
            <consortium name="The Broad Institute Genome Sequencing Center for Infectious Disease"/>
            <person name="Wu L."/>
            <person name="Ma J."/>
        </authorList>
    </citation>
    <scope>NUCLEOTIDE SEQUENCE [LARGE SCALE GENOMIC DNA]</scope>
    <source>
        <strain evidence="7">JCM 12165</strain>
    </source>
</reference>
<sequence length="315" mass="33458">MTKTAVLFPGQGSQQTGMGKELFDTYKEAEAVFRLADESLNEAFSDSIFTGSEAFLKQTENTQPALYAVGTAVWEVLKNRGVQADYAAGHSLGEYTALTASGMLSFSEGIQAVRRRGQLMEAAVPSGEGAMAAILGLEREPLSAVLEQASEEAGVVEAANFNSPGQIVISGRAEGVARAVELAKAAGARRAIELPVSGPFHSSLMKPAAEEMKKVLAHLHLGEADITVIANVTAEPVSREAAGQLLEQQIYSPVKWEDTIKYLLNEGVTTFIEAGPGKVLCGLVKKMDRRAAAIPVYDKETLEKAVSQLGGEDQS</sequence>
<dbReference type="InterPro" id="IPR016035">
    <property type="entry name" value="Acyl_Trfase/lysoPLipase"/>
</dbReference>
<dbReference type="Gene3D" id="3.40.366.10">
    <property type="entry name" value="Malonyl-Coenzyme A Acyl Carrier Protein, domain 2"/>
    <property type="match status" value="1"/>
</dbReference>
<comment type="caution">
    <text evidence="6">The sequence shown here is derived from an EMBL/GenBank/DDBJ whole genome shotgun (WGS) entry which is preliminary data.</text>
</comment>
<dbReference type="InterPro" id="IPR050858">
    <property type="entry name" value="Mal-CoA-ACP_Trans/PKS_FabD"/>
</dbReference>
<comment type="similarity">
    <text evidence="4">Belongs to the fabD family.</text>
</comment>
<dbReference type="PANTHER" id="PTHR42681">
    <property type="entry name" value="MALONYL-COA-ACYL CARRIER PROTEIN TRANSACYLASE, MITOCHONDRIAL"/>
    <property type="match status" value="1"/>
</dbReference>
<dbReference type="Gene3D" id="3.30.70.250">
    <property type="entry name" value="Malonyl-CoA ACP transacylase, ACP-binding"/>
    <property type="match status" value="1"/>
</dbReference>
<keyword evidence="1 4" id="KW-0808">Transferase</keyword>
<dbReference type="SUPFAM" id="SSF52151">
    <property type="entry name" value="FabD/lysophospholipase-like"/>
    <property type="match status" value="1"/>
</dbReference>
<proteinExistence type="inferred from homology"/>
<dbReference type="SUPFAM" id="SSF55048">
    <property type="entry name" value="Probable ACP-binding domain of malonyl-CoA ACP transacylase"/>
    <property type="match status" value="1"/>
</dbReference>
<dbReference type="InterPro" id="IPR024925">
    <property type="entry name" value="Malonyl_CoA-ACP_transAc"/>
</dbReference>
<gene>
    <name evidence="6" type="primary">fabD</name>
    <name evidence="6" type="ORF">ACFO4L_03115</name>
</gene>
<protein>
    <recommendedName>
        <fullName evidence="4">Malonyl CoA-acyl carrier protein transacylase</fullName>
        <ecNumber evidence="4">2.3.1.39</ecNumber>
    </recommendedName>
</protein>
<name>A0ABV9NQA6_9BACI</name>
<dbReference type="PANTHER" id="PTHR42681:SF1">
    <property type="entry name" value="MALONYL-COA-ACYL CARRIER PROTEIN TRANSACYLASE, MITOCHONDRIAL"/>
    <property type="match status" value="1"/>
</dbReference>
<feature type="domain" description="Malonyl-CoA:ACP transacylase (MAT)" evidence="5">
    <location>
        <begin position="7"/>
        <end position="313"/>
    </location>
</feature>
<dbReference type="EMBL" id="JBHSGK010000003">
    <property type="protein sequence ID" value="MFC4735567.1"/>
    <property type="molecule type" value="Genomic_DNA"/>
</dbReference>
<dbReference type="Pfam" id="PF00698">
    <property type="entry name" value="Acyl_transf_1"/>
    <property type="match status" value="1"/>
</dbReference>
<comment type="catalytic activity">
    <reaction evidence="3 4">
        <text>holo-[ACP] + malonyl-CoA = malonyl-[ACP] + CoA</text>
        <dbReference type="Rhea" id="RHEA:41792"/>
        <dbReference type="Rhea" id="RHEA-COMP:9623"/>
        <dbReference type="Rhea" id="RHEA-COMP:9685"/>
        <dbReference type="ChEBI" id="CHEBI:57287"/>
        <dbReference type="ChEBI" id="CHEBI:57384"/>
        <dbReference type="ChEBI" id="CHEBI:64479"/>
        <dbReference type="ChEBI" id="CHEBI:78449"/>
        <dbReference type="EC" id="2.3.1.39"/>
    </reaction>
</comment>